<keyword evidence="3" id="KW-0804">Transcription</keyword>
<comment type="caution">
    <text evidence="7">The sequence shown here is derived from an EMBL/GenBank/DDBJ whole genome shotgun (WGS) entry which is preliminary data.</text>
</comment>
<reference evidence="7" key="1">
    <citation type="submission" date="2022-03" db="EMBL/GenBank/DDBJ databases">
        <authorList>
            <person name="Santos J.D.N."/>
            <person name="Kallscheuer N."/>
            <person name="Jogler C."/>
            <person name="Lage O.M."/>
        </authorList>
    </citation>
    <scope>NUCLEOTIDE SEQUENCE</scope>
    <source>
        <strain evidence="7">M600PL45_2</strain>
    </source>
</reference>
<dbReference type="PROSITE" id="PS50977">
    <property type="entry name" value="HTH_TETR_2"/>
    <property type="match status" value="1"/>
</dbReference>
<dbReference type="InterPro" id="IPR009057">
    <property type="entry name" value="Homeodomain-like_sf"/>
</dbReference>
<feature type="region of interest" description="Disordered" evidence="5">
    <location>
        <begin position="122"/>
        <end position="141"/>
    </location>
</feature>
<evidence type="ECO:0000313" key="7">
    <source>
        <dbReference type="EMBL" id="MCH6161936.1"/>
    </source>
</evidence>
<organism evidence="7 8">
    <name type="scientific">Streptomyces marispadix</name>
    <dbReference type="NCBI Taxonomy" id="2922868"/>
    <lineage>
        <taxon>Bacteria</taxon>
        <taxon>Bacillati</taxon>
        <taxon>Actinomycetota</taxon>
        <taxon>Actinomycetes</taxon>
        <taxon>Kitasatosporales</taxon>
        <taxon>Streptomycetaceae</taxon>
        <taxon>Streptomyces</taxon>
    </lineage>
</organism>
<reference evidence="7" key="2">
    <citation type="journal article" date="2023" name="Int. J. Syst. Evol. Microbiol.">
        <title>Streptomyces marispadix sp. nov., isolated from marine beach sediment of the Northern Coast of Portugal.</title>
        <authorList>
            <person name="dos Santos J.D.N."/>
            <person name="Vitorino I.R."/>
            <person name="Kallscheuer N."/>
            <person name="Srivastava A."/>
            <person name="Krautwurst S."/>
            <person name="Marz M."/>
            <person name="Jogler C."/>
            <person name="Lobo Da Cunha A."/>
            <person name="Catita J."/>
            <person name="Goncalves H."/>
            <person name="Gonzalez I."/>
            <person name="Reyes F."/>
            <person name="Lage O.M."/>
        </authorList>
    </citation>
    <scope>NUCLEOTIDE SEQUENCE</scope>
    <source>
        <strain evidence="7">M600PL45_2</strain>
    </source>
</reference>
<dbReference type="RefSeq" id="WP_241060654.1">
    <property type="nucleotide sequence ID" value="NZ_JAKWJU010000002.1"/>
</dbReference>
<evidence type="ECO:0000256" key="4">
    <source>
        <dbReference type="PROSITE-ProRule" id="PRU00335"/>
    </source>
</evidence>
<evidence type="ECO:0000256" key="5">
    <source>
        <dbReference type="SAM" id="MobiDB-lite"/>
    </source>
</evidence>
<proteinExistence type="predicted"/>
<dbReference type="Proteomes" id="UP001166784">
    <property type="component" value="Unassembled WGS sequence"/>
</dbReference>
<dbReference type="PANTHER" id="PTHR30055">
    <property type="entry name" value="HTH-TYPE TRANSCRIPTIONAL REGULATOR RUTR"/>
    <property type="match status" value="1"/>
</dbReference>
<evidence type="ECO:0000313" key="8">
    <source>
        <dbReference type="Proteomes" id="UP001166784"/>
    </source>
</evidence>
<sequence length="206" mass="22174">MTETRSTRRRAPGMSPEQRRETIIKAAIPLIAEYGAAVTTSKIARAAGIGEATIFRVFADKEELLNACVAEAVHPDHAIRELMSIPLDQPLAERLSEAAQALQAHLARMGAVAGALYASGHFRRDRGGEPPRGASREESMARTRSAVAELLEPDKDNLRLPAEQIAAIFLGLLFTQPRGEEEPQLSAQELVEVFLNGALSTPAGTA</sequence>
<accession>A0ABS9T076</accession>
<evidence type="ECO:0000259" key="6">
    <source>
        <dbReference type="PROSITE" id="PS50977"/>
    </source>
</evidence>
<dbReference type="EMBL" id="JAKWJU010000002">
    <property type="protein sequence ID" value="MCH6161936.1"/>
    <property type="molecule type" value="Genomic_DNA"/>
</dbReference>
<dbReference type="SUPFAM" id="SSF46689">
    <property type="entry name" value="Homeodomain-like"/>
    <property type="match status" value="1"/>
</dbReference>
<dbReference type="Gene3D" id="1.10.357.10">
    <property type="entry name" value="Tetracycline Repressor, domain 2"/>
    <property type="match status" value="1"/>
</dbReference>
<dbReference type="PRINTS" id="PR00455">
    <property type="entry name" value="HTHTETR"/>
</dbReference>
<keyword evidence="8" id="KW-1185">Reference proteome</keyword>
<evidence type="ECO:0000256" key="1">
    <source>
        <dbReference type="ARBA" id="ARBA00023015"/>
    </source>
</evidence>
<name>A0ABS9T076_9ACTN</name>
<dbReference type="PANTHER" id="PTHR30055:SF234">
    <property type="entry name" value="HTH-TYPE TRANSCRIPTIONAL REGULATOR BETI"/>
    <property type="match status" value="1"/>
</dbReference>
<keyword evidence="2 4" id="KW-0238">DNA-binding</keyword>
<evidence type="ECO:0000256" key="3">
    <source>
        <dbReference type="ARBA" id="ARBA00023163"/>
    </source>
</evidence>
<feature type="DNA-binding region" description="H-T-H motif" evidence="4">
    <location>
        <begin position="39"/>
        <end position="58"/>
    </location>
</feature>
<feature type="domain" description="HTH tetR-type" evidence="6">
    <location>
        <begin position="17"/>
        <end position="76"/>
    </location>
</feature>
<keyword evidence="1" id="KW-0805">Transcription regulation</keyword>
<gene>
    <name evidence="7" type="ORF">MMA15_16560</name>
</gene>
<evidence type="ECO:0000256" key="2">
    <source>
        <dbReference type="ARBA" id="ARBA00023125"/>
    </source>
</evidence>
<dbReference type="InterPro" id="IPR050109">
    <property type="entry name" value="HTH-type_TetR-like_transc_reg"/>
</dbReference>
<feature type="compositionally biased region" description="Basic and acidic residues" evidence="5">
    <location>
        <begin position="125"/>
        <end position="141"/>
    </location>
</feature>
<protein>
    <submittedName>
        <fullName evidence="7">TetR/AcrR family transcriptional regulator</fullName>
    </submittedName>
</protein>
<dbReference type="InterPro" id="IPR001647">
    <property type="entry name" value="HTH_TetR"/>
</dbReference>
<dbReference type="Pfam" id="PF00440">
    <property type="entry name" value="TetR_N"/>
    <property type="match status" value="1"/>
</dbReference>